<sequence>MKIGIDAGGTLIKIVQEFENKRKYHTELTINIDKVIQWLNQIEFESLNLTGGQASIIAEQLSKPTQNFVEFDAASKGLGILLKEQGHDINQYIFANVGTGTSLHYFDGQQQQRVGGIGTGGGMIQGLGYLLSQISDYKQLTDLAQKGDRDTIDLKVKHIYKDCEPPIPGDLTAANFGNVLHHMNEDFSLENKLASVVGVVGEVITTMSITVAHEHQTDNVVYIGSSFNNNPLLRKVIEDYTVLRGFNPFYIEHGAFSGAIGAIHLNDNH</sequence>
<comment type="catalytic activity">
    <reaction evidence="7">
        <text>(R)-pantothenate + ATP = (R)-4'-phosphopantothenate + ADP + H(+)</text>
        <dbReference type="Rhea" id="RHEA:16373"/>
        <dbReference type="ChEBI" id="CHEBI:10986"/>
        <dbReference type="ChEBI" id="CHEBI:15378"/>
        <dbReference type="ChEBI" id="CHEBI:29032"/>
        <dbReference type="ChEBI" id="CHEBI:30616"/>
        <dbReference type="ChEBI" id="CHEBI:456216"/>
        <dbReference type="EC" id="2.7.1.33"/>
    </reaction>
</comment>
<dbReference type="InterPro" id="IPR004567">
    <property type="entry name" value="Type_II_PanK"/>
</dbReference>
<keyword evidence="1 7" id="KW-0963">Cytoplasm</keyword>
<name>A0A2T4Q213_STAWA</name>
<evidence type="ECO:0000256" key="6">
    <source>
        <dbReference type="ARBA" id="ARBA00022993"/>
    </source>
</evidence>
<dbReference type="GO" id="GO:0005829">
    <property type="term" value="C:cytosol"/>
    <property type="evidence" value="ECO:0007669"/>
    <property type="project" value="TreeGrafter"/>
</dbReference>
<dbReference type="EMBL" id="PZEV01000008">
    <property type="protein sequence ID" value="PTI51815.1"/>
    <property type="molecule type" value="Genomic_DNA"/>
</dbReference>
<keyword evidence="2 7" id="KW-0808">Transferase</keyword>
<comment type="subcellular location">
    <subcellularLocation>
        <location evidence="7">Cytoplasm</location>
    </subcellularLocation>
</comment>
<dbReference type="NCBIfam" id="TIGR00555">
    <property type="entry name" value="panK_eukar"/>
    <property type="match status" value="1"/>
</dbReference>
<evidence type="ECO:0000256" key="7">
    <source>
        <dbReference type="HAMAP-Rule" id="MF_01273"/>
    </source>
</evidence>
<evidence type="ECO:0000256" key="1">
    <source>
        <dbReference type="ARBA" id="ARBA00022490"/>
    </source>
</evidence>
<dbReference type="SUPFAM" id="SSF53067">
    <property type="entry name" value="Actin-like ATPase domain"/>
    <property type="match status" value="1"/>
</dbReference>
<dbReference type="AlphaFoldDB" id="A0A2T4Q213"/>
<dbReference type="UniPathway" id="UPA00241">
    <property type="reaction ID" value="UER00352"/>
</dbReference>
<dbReference type="Gene3D" id="3.30.420.40">
    <property type="match status" value="1"/>
</dbReference>
<evidence type="ECO:0000313" key="8">
    <source>
        <dbReference type="EMBL" id="PTI51815.1"/>
    </source>
</evidence>
<comment type="caution">
    <text evidence="8">The sequence shown here is derived from an EMBL/GenBank/DDBJ whole genome shotgun (WGS) entry which is preliminary data.</text>
</comment>
<dbReference type="GO" id="GO:0005524">
    <property type="term" value="F:ATP binding"/>
    <property type="evidence" value="ECO:0007669"/>
    <property type="project" value="UniProtKB-UniRule"/>
</dbReference>
<dbReference type="STRING" id="1194526.A284_03815"/>
<evidence type="ECO:0000256" key="2">
    <source>
        <dbReference type="ARBA" id="ARBA00022679"/>
    </source>
</evidence>
<dbReference type="InterPro" id="IPR011602">
    <property type="entry name" value="Type_II_PanK_bac"/>
</dbReference>
<comment type="subunit">
    <text evidence="7">Homodimer.</text>
</comment>
<evidence type="ECO:0000256" key="5">
    <source>
        <dbReference type="ARBA" id="ARBA00022840"/>
    </source>
</evidence>
<protein>
    <recommendedName>
        <fullName evidence="7">Type II pantothenate kinase</fullName>
        <ecNumber evidence="7">2.7.1.33</ecNumber>
    </recommendedName>
    <alternativeName>
        <fullName evidence="7">PanK-II</fullName>
    </alternativeName>
    <alternativeName>
        <fullName evidence="7">Pantothenic acid kinase</fullName>
    </alternativeName>
</protein>
<evidence type="ECO:0000256" key="3">
    <source>
        <dbReference type="ARBA" id="ARBA00022741"/>
    </source>
</evidence>
<dbReference type="Proteomes" id="UP000240717">
    <property type="component" value="Unassembled WGS sequence"/>
</dbReference>
<dbReference type="InterPro" id="IPR043129">
    <property type="entry name" value="ATPase_NBD"/>
</dbReference>
<comment type="function">
    <text evidence="7">Catalyzes the phosphorylation of pantothenate (Pan), the first step in CoA biosynthesis.</text>
</comment>
<keyword evidence="5 7" id="KW-0067">ATP-binding</keyword>
<dbReference type="NCBIfam" id="NF009842">
    <property type="entry name" value="PRK13317.1"/>
    <property type="match status" value="1"/>
</dbReference>
<organism evidence="8 9">
    <name type="scientific">Staphylococcus warneri</name>
    <dbReference type="NCBI Taxonomy" id="1292"/>
    <lineage>
        <taxon>Bacteria</taxon>
        <taxon>Bacillati</taxon>
        <taxon>Bacillota</taxon>
        <taxon>Bacilli</taxon>
        <taxon>Bacillales</taxon>
        <taxon>Staphylococcaceae</taxon>
        <taxon>Staphylococcus</taxon>
    </lineage>
</organism>
<feature type="binding site" evidence="7">
    <location>
        <position position="225"/>
    </location>
    <ligand>
        <name>ATP</name>
        <dbReference type="ChEBI" id="CHEBI:30616"/>
    </ligand>
</feature>
<comment type="similarity">
    <text evidence="7">Belongs to the type II pantothenate kinase family.</text>
</comment>
<keyword evidence="4 7" id="KW-0418">Kinase</keyword>
<dbReference type="RefSeq" id="WP_107532704.1">
    <property type="nucleotide sequence ID" value="NZ_PZEV01000008.1"/>
</dbReference>
<gene>
    <name evidence="7" type="primary">coaW</name>
    <name evidence="8" type="ORF">BU085_03790</name>
</gene>
<accession>A0A2T4Q213</accession>
<reference evidence="8 9" key="1">
    <citation type="journal article" date="2016" name="Front. Microbiol.">
        <title>Comprehensive Phylogenetic Analysis of Bovine Non-aureus Staphylococci Species Based on Whole-Genome Sequencing.</title>
        <authorList>
            <person name="Naushad S."/>
            <person name="Barkema H.W."/>
            <person name="Luby C."/>
            <person name="Condas L.A."/>
            <person name="Nobrega D.B."/>
            <person name="Carson D.A."/>
            <person name="De Buck J."/>
        </authorList>
    </citation>
    <scope>NUCLEOTIDE SEQUENCE [LARGE SCALE GENOMIC DNA]</scope>
    <source>
        <strain evidence="8 9">SNUC 2993</strain>
    </source>
</reference>
<dbReference type="PIRSF" id="PIRSF036940">
    <property type="entry name" value="PanK_bac_aCoA"/>
    <property type="match status" value="1"/>
</dbReference>
<proteinExistence type="inferred from homology"/>
<feature type="active site" description="Proton acceptor" evidence="7">
    <location>
        <position position="70"/>
    </location>
</feature>
<dbReference type="GO" id="GO:0004594">
    <property type="term" value="F:pantothenate kinase activity"/>
    <property type="evidence" value="ECO:0007669"/>
    <property type="project" value="UniProtKB-UniRule"/>
</dbReference>
<dbReference type="PANTHER" id="PTHR12280:SF20">
    <property type="entry name" value="4'-PHOSPHOPANTETHEINE PHOSPHATASE"/>
    <property type="match status" value="1"/>
</dbReference>
<keyword evidence="3 7" id="KW-0547">Nucleotide-binding</keyword>
<evidence type="ECO:0000256" key="4">
    <source>
        <dbReference type="ARBA" id="ARBA00022777"/>
    </source>
</evidence>
<feature type="binding site" evidence="7">
    <location>
        <position position="137"/>
    </location>
    <ligand>
        <name>ATP</name>
        <dbReference type="ChEBI" id="CHEBI:30616"/>
    </ligand>
</feature>
<dbReference type="GO" id="GO:0015937">
    <property type="term" value="P:coenzyme A biosynthetic process"/>
    <property type="evidence" value="ECO:0007669"/>
    <property type="project" value="UniProtKB-UniRule"/>
</dbReference>
<keyword evidence="6 7" id="KW-0173">Coenzyme A biosynthesis</keyword>
<comment type="pathway">
    <text evidence="7">Cofactor biosynthesis; coenzyme A biosynthesis; CoA from (R)-pantothenate: step 1/5.</text>
</comment>
<feature type="binding site" evidence="7">
    <location>
        <position position="99"/>
    </location>
    <ligand>
        <name>ATP</name>
        <dbReference type="ChEBI" id="CHEBI:30616"/>
    </ligand>
</feature>
<dbReference type="PANTHER" id="PTHR12280">
    <property type="entry name" value="PANTOTHENATE KINASE"/>
    <property type="match status" value="1"/>
</dbReference>
<dbReference type="Pfam" id="PF03630">
    <property type="entry name" value="Fumble"/>
    <property type="match status" value="1"/>
</dbReference>
<feature type="binding site" evidence="7">
    <location>
        <begin position="6"/>
        <end position="13"/>
    </location>
    <ligand>
        <name>ATP</name>
        <dbReference type="ChEBI" id="CHEBI:30616"/>
    </ligand>
</feature>
<feature type="binding site" evidence="7">
    <location>
        <begin position="121"/>
        <end position="125"/>
    </location>
    <ligand>
        <name>ATP</name>
        <dbReference type="ChEBI" id="CHEBI:30616"/>
    </ligand>
</feature>
<evidence type="ECO:0000313" key="9">
    <source>
        <dbReference type="Proteomes" id="UP000240717"/>
    </source>
</evidence>
<dbReference type="HAMAP" id="MF_01273">
    <property type="entry name" value="Pantothen_kinase_2"/>
    <property type="match status" value="1"/>
</dbReference>
<dbReference type="EC" id="2.7.1.33" evidence="7"/>